<keyword evidence="9" id="KW-1185">Reference proteome</keyword>
<dbReference type="InterPro" id="IPR036864">
    <property type="entry name" value="Zn2-C6_fun-type_DNA-bd_sf"/>
</dbReference>
<reference evidence="8 9" key="1">
    <citation type="submission" date="2013-03" db="EMBL/GenBank/DDBJ databases">
        <title>The Genome Sequence of Capronia epimyces CBS 606.96.</title>
        <authorList>
            <consortium name="The Broad Institute Genomics Platform"/>
            <person name="Cuomo C."/>
            <person name="de Hoog S."/>
            <person name="Gorbushina A."/>
            <person name="Walker B."/>
            <person name="Young S.K."/>
            <person name="Zeng Q."/>
            <person name="Gargeya S."/>
            <person name="Fitzgerald M."/>
            <person name="Haas B."/>
            <person name="Abouelleil A."/>
            <person name="Allen A.W."/>
            <person name="Alvarado L."/>
            <person name="Arachchi H.M."/>
            <person name="Berlin A.M."/>
            <person name="Chapman S.B."/>
            <person name="Gainer-Dewar J."/>
            <person name="Goldberg J."/>
            <person name="Griggs A."/>
            <person name="Gujja S."/>
            <person name="Hansen M."/>
            <person name="Howarth C."/>
            <person name="Imamovic A."/>
            <person name="Ireland A."/>
            <person name="Larimer J."/>
            <person name="McCowan C."/>
            <person name="Murphy C."/>
            <person name="Pearson M."/>
            <person name="Poon T.W."/>
            <person name="Priest M."/>
            <person name="Roberts A."/>
            <person name="Saif S."/>
            <person name="Shea T."/>
            <person name="Sisk P."/>
            <person name="Sykes S."/>
            <person name="Wortman J."/>
            <person name="Nusbaum C."/>
            <person name="Birren B."/>
        </authorList>
    </citation>
    <scope>NUCLEOTIDE SEQUENCE [LARGE SCALE GENOMIC DNA]</scope>
    <source>
        <strain evidence="8 9">CBS 606.96</strain>
    </source>
</reference>
<dbReference type="Gene3D" id="4.10.240.10">
    <property type="entry name" value="Zn(2)-C6 fungal-type DNA-binding domain"/>
    <property type="match status" value="1"/>
</dbReference>
<evidence type="ECO:0000256" key="4">
    <source>
        <dbReference type="ARBA" id="ARBA00023163"/>
    </source>
</evidence>
<dbReference type="GO" id="GO:0003677">
    <property type="term" value="F:DNA binding"/>
    <property type="evidence" value="ECO:0007669"/>
    <property type="project" value="UniProtKB-KW"/>
</dbReference>
<feature type="region of interest" description="Disordered" evidence="6">
    <location>
        <begin position="49"/>
        <end position="90"/>
    </location>
</feature>
<keyword evidence="4" id="KW-0804">Transcription</keyword>
<accession>W9YB58</accession>
<dbReference type="SMART" id="SM00906">
    <property type="entry name" value="Fungal_trans"/>
    <property type="match status" value="1"/>
</dbReference>
<dbReference type="InterPro" id="IPR001138">
    <property type="entry name" value="Zn2Cys6_DnaBD"/>
</dbReference>
<evidence type="ECO:0000256" key="5">
    <source>
        <dbReference type="ARBA" id="ARBA00023242"/>
    </source>
</evidence>
<keyword evidence="1" id="KW-0479">Metal-binding</keyword>
<dbReference type="RefSeq" id="XP_007732134.1">
    <property type="nucleotide sequence ID" value="XM_007733944.1"/>
</dbReference>
<dbReference type="STRING" id="1182542.W9YB58"/>
<dbReference type="SMART" id="SM00066">
    <property type="entry name" value="GAL4"/>
    <property type="match status" value="1"/>
</dbReference>
<dbReference type="GO" id="GO:0006351">
    <property type="term" value="P:DNA-templated transcription"/>
    <property type="evidence" value="ECO:0007669"/>
    <property type="project" value="InterPro"/>
</dbReference>
<sequence length="643" mass="72577">MISMSSLSKPTRPCDACRKRKIRCIVSEVGGDCVLCRAHAQACTYLERPPPKKRRKQPLDAVSPTDSLTNAISPTTSDRLPQHSPHDYSSVPETSLLRQTLGHQHFRTISYLGSTSYSDRLLLDLSDCLEEGKYRPAVPSDEIRIVAPDAYFCMLEEDQTTIGQQVEVLDRIEAVVAPHGPALVDLYFRIVHPSYPVLHKDVFLEKHGRSYRELTPACLAAVYVLALNWWHYSGDLGHLTKPDVAQMEKLVPSLLSFNRLSKISDIQAGLLLLQRPRSDSWRLTTQLVAMAEDVGLHRDCGEWHIPNWEKGARKRTAWALFIQDKWGALVHGRPSHIKAENWEVLPLAFEDFPENIEEDHVEEGSSEVEKGILIFMQLCSLSQILSDIIDRLFTVDAMKRWNSTVEVLQTVKPLQLRLKSWYAQLPSCLAFDATQPRKLSATGHLYLAYLAAEVTLHRAIVQSETRYGLETRLREITRGAAIMRFTSVIDFMKRLKPEHVQGFWHFASEPCLAIISAFSLGLLATSHDPVEATNLWSQIADFRWLLNINSPSADFMKLAVDLFKVNSSFLAKFRPLGMVASSERPQALQQGKGLHPIERRDQSAGLDPFQSTEQDLHAVVGLDQDWLLDCDYDFEQFGNGSGG</sequence>
<evidence type="ECO:0000256" key="2">
    <source>
        <dbReference type="ARBA" id="ARBA00023015"/>
    </source>
</evidence>
<feature type="domain" description="Zn(2)-C6 fungal-type" evidence="7">
    <location>
        <begin position="13"/>
        <end position="45"/>
    </location>
</feature>
<dbReference type="CDD" id="cd00067">
    <property type="entry name" value="GAL4"/>
    <property type="match status" value="1"/>
</dbReference>
<dbReference type="PROSITE" id="PS50048">
    <property type="entry name" value="ZN2_CY6_FUNGAL_2"/>
    <property type="match status" value="1"/>
</dbReference>
<dbReference type="HOGENOM" id="CLU_006632_1_1_1"/>
<dbReference type="GO" id="GO:0001080">
    <property type="term" value="P:nitrogen catabolite activation of transcription from RNA polymerase II promoter"/>
    <property type="evidence" value="ECO:0007669"/>
    <property type="project" value="TreeGrafter"/>
</dbReference>
<dbReference type="GO" id="GO:0008270">
    <property type="term" value="F:zinc ion binding"/>
    <property type="evidence" value="ECO:0007669"/>
    <property type="project" value="InterPro"/>
</dbReference>
<evidence type="ECO:0000256" key="3">
    <source>
        <dbReference type="ARBA" id="ARBA00023125"/>
    </source>
</evidence>
<dbReference type="SUPFAM" id="SSF57701">
    <property type="entry name" value="Zn2/Cys6 DNA-binding domain"/>
    <property type="match status" value="1"/>
</dbReference>
<name>W9YB58_9EURO</name>
<dbReference type="Pfam" id="PF04082">
    <property type="entry name" value="Fungal_trans"/>
    <property type="match status" value="1"/>
</dbReference>
<dbReference type="GO" id="GO:0000981">
    <property type="term" value="F:DNA-binding transcription factor activity, RNA polymerase II-specific"/>
    <property type="evidence" value="ECO:0007669"/>
    <property type="project" value="InterPro"/>
</dbReference>
<feature type="compositionally biased region" description="Polar residues" evidence="6">
    <location>
        <begin position="64"/>
        <end position="79"/>
    </location>
</feature>
<evidence type="ECO:0000313" key="8">
    <source>
        <dbReference type="EMBL" id="EXJ86855.1"/>
    </source>
</evidence>
<evidence type="ECO:0000256" key="6">
    <source>
        <dbReference type="SAM" id="MobiDB-lite"/>
    </source>
</evidence>
<gene>
    <name evidence="8" type="ORF">A1O3_03809</name>
</gene>
<dbReference type="OrthoDB" id="2264294at2759"/>
<keyword evidence="2" id="KW-0805">Transcription regulation</keyword>
<dbReference type="GO" id="GO:0005634">
    <property type="term" value="C:nucleus"/>
    <property type="evidence" value="ECO:0007669"/>
    <property type="project" value="TreeGrafter"/>
</dbReference>
<dbReference type="PANTHER" id="PTHR31668:SF4">
    <property type="entry name" value="TRANSCRIPTIONAL ACTIVATOR PROTEIN DAL81"/>
    <property type="match status" value="1"/>
</dbReference>
<proteinExistence type="predicted"/>
<dbReference type="EMBL" id="AMGY01000003">
    <property type="protein sequence ID" value="EXJ86855.1"/>
    <property type="molecule type" value="Genomic_DNA"/>
</dbReference>
<dbReference type="AlphaFoldDB" id="W9YB58"/>
<evidence type="ECO:0000313" key="9">
    <source>
        <dbReference type="Proteomes" id="UP000019478"/>
    </source>
</evidence>
<dbReference type="GeneID" id="19167934"/>
<dbReference type="PROSITE" id="PS00463">
    <property type="entry name" value="ZN2_CY6_FUNGAL_1"/>
    <property type="match status" value="1"/>
</dbReference>
<dbReference type="InterPro" id="IPR050797">
    <property type="entry name" value="Carb_Metab_Trans_Reg"/>
</dbReference>
<keyword evidence="3" id="KW-0238">DNA-binding</keyword>
<protein>
    <recommendedName>
        <fullName evidence="7">Zn(2)-C6 fungal-type domain-containing protein</fullName>
    </recommendedName>
</protein>
<dbReference type="PANTHER" id="PTHR31668">
    <property type="entry name" value="GLUCOSE TRANSPORT TRANSCRIPTION REGULATOR RGT1-RELATED-RELATED"/>
    <property type="match status" value="1"/>
</dbReference>
<dbReference type="eggNOG" id="ENOG502QQXX">
    <property type="taxonomic scope" value="Eukaryota"/>
</dbReference>
<keyword evidence="5" id="KW-0539">Nucleus</keyword>
<dbReference type="CDD" id="cd12148">
    <property type="entry name" value="fungal_TF_MHR"/>
    <property type="match status" value="1"/>
</dbReference>
<organism evidence="8 9">
    <name type="scientific">Capronia epimyces CBS 606.96</name>
    <dbReference type="NCBI Taxonomy" id="1182542"/>
    <lineage>
        <taxon>Eukaryota</taxon>
        <taxon>Fungi</taxon>
        <taxon>Dikarya</taxon>
        <taxon>Ascomycota</taxon>
        <taxon>Pezizomycotina</taxon>
        <taxon>Eurotiomycetes</taxon>
        <taxon>Chaetothyriomycetidae</taxon>
        <taxon>Chaetothyriales</taxon>
        <taxon>Herpotrichiellaceae</taxon>
        <taxon>Capronia</taxon>
    </lineage>
</organism>
<dbReference type="Proteomes" id="UP000019478">
    <property type="component" value="Unassembled WGS sequence"/>
</dbReference>
<comment type="caution">
    <text evidence="8">The sequence shown here is derived from an EMBL/GenBank/DDBJ whole genome shotgun (WGS) entry which is preliminary data.</text>
</comment>
<evidence type="ECO:0000256" key="1">
    <source>
        <dbReference type="ARBA" id="ARBA00022723"/>
    </source>
</evidence>
<evidence type="ECO:0000259" key="7">
    <source>
        <dbReference type="PROSITE" id="PS50048"/>
    </source>
</evidence>
<dbReference type="InterPro" id="IPR007219">
    <property type="entry name" value="XnlR_reg_dom"/>
</dbReference>